<dbReference type="Gene3D" id="3.30.200.20">
    <property type="entry name" value="Phosphorylase Kinase, domain 1"/>
    <property type="match status" value="1"/>
</dbReference>
<dbReference type="GO" id="GO:0005524">
    <property type="term" value="F:ATP binding"/>
    <property type="evidence" value="ECO:0007669"/>
    <property type="project" value="InterPro"/>
</dbReference>
<dbReference type="EMBL" id="KN822138">
    <property type="protein sequence ID" value="KIM55241.1"/>
    <property type="molecule type" value="Genomic_DNA"/>
</dbReference>
<dbReference type="GO" id="GO:0004674">
    <property type="term" value="F:protein serine/threonine kinase activity"/>
    <property type="evidence" value="ECO:0007669"/>
    <property type="project" value="UniProtKB-EC"/>
</dbReference>
<dbReference type="InParanoid" id="A0A0C3DGN1"/>
<dbReference type="PANTHER" id="PTHR11909">
    <property type="entry name" value="CASEIN KINASE-RELATED"/>
    <property type="match status" value="1"/>
</dbReference>
<protein>
    <recommendedName>
        <fullName evidence="1">non-specific serine/threonine protein kinase</fullName>
        <ecNumber evidence="1">2.7.11.1</ecNumber>
    </recommendedName>
</protein>
<dbReference type="InterPro" id="IPR008271">
    <property type="entry name" value="Ser/Thr_kinase_AS"/>
</dbReference>
<sequence length="151" mass="16629">MIITDGPSQSEVYAAKNILSGTEVAAKLWSFDLGSPSQTQWPFWHEFSVLEAMAGGVGIPCVHWLGTDVGFQVMILDCLGPSLEELLSDQSFQPFCIGTTASIACQVVSHLEFIHSCNYIHRDVKPSNLLVGQEKMWNTVYLIDFGVAQAY</sequence>
<gene>
    <name evidence="3" type="ORF">SCLCIDRAFT_134995</name>
</gene>
<reference evidence="3 4" key="1">
    <citation type="submission" date="2014-04" db="EMBL/GenBank/DDBJ databases">
        <authorList>
            <consortium name="DOE Joint Genome Institute"/>
            <person name="Kuo A."/>
            <person name="Kohler A."/>
            <person name="Nagy L.G."/>
            <person name="Floudas D."/>
            <person name="Copeland A."/>
            <person name="Barry K.W."/>
            <person name="Cichocki N."/>
            <person name="Veneault-Fourrey C."/>
            <person name="LaButti K."/>
            <person name="Lindquist E.A."/>
            <person name="Lipzen A."/>
            <person name="Lundell T."/>
            <person name="Morin E."/>
            <person name="Murat C."/>
            <person name="Sun H."/>
            <person name="Tunlid A."/>
            <person name="Henrissat B."/>
            <person name="Grigoriev I.V."/>
            <person name="Hibbett D.S."/>
            <person name="Martin F."/>
            <person name="Nordberg H.P."/>
            <person name="Cantor M.N."/>
            <person name="Hua S.X."/>
        </authorList>
    </citation>
    <scope>NUCLEOTIDE SEQUENCE [LARGE SCALE GENOMIC DNA]</scope>
    <source>
        <strain evidence="3 4">Foug A</strain>
    </source>
</reference>
<proteinExistence type="predicted"/>
<dbReference type="EC" id="2.7.11.1" evidence="1"/>
<dbReference type="Gene3D" id="1.10.510.10">
    <property type="entry name" value="Transferase(Phosphotransferase) domain 1"/>
    <property type="match status" value="1"/>
</dbReference>
<evidence type="ECO:0000259" key="2">
    <source>
        <dbReference type="PROSITE" id="PS50011"/>
    </source>
</evidence>
<dbReference type="InterPro" id="IPR000719">
    <property type="entry name" value="Prot_kinase_dom"/>
</dbReference>
<dbReference type="STRING" id="1036808.A0A0C3DGN1"/>
<dbReference type="Proteomes" id="UP000053989">
    <property type="component" value="Unassembled WGS sequence"/>
</dbReference>
<dbReference type="InterPro" id="IPR011009">
    <property type="entry name" value="Kinase-like_dom_sf"/>
</dbReference>
<dbReference type="SUPFAM" id="SSF56112">
    <property type="entry name" value="Protein kinase-like (PK-like)"/>
    <property type="match status" value="1"/>
</dbReference>
<keyword evidence="4" id="KW-1185">Reference proteome</keyword>
<dbReference type="PROSITE" id="PS50011">
    <property type="entry name" value="PROTEIN_KINASE_DOM"/>
    <property type="match status" value="1"/>
</dbReference>
<organism evidence="3 4">
    <name type="scientific">Scleroderma citrinum Foug A</name>
    <dbReference type="NCBI Taxonomy" id="1036808"/>
    <lineage>
        <taxon>Eukaryota</taxon>
        <taxon>Fungi</taxon>
        <taxon>Dikarya</taxon>
        <taxon>Basidiomycota</taxon>
        <taxon>Agaricomycotina</taxon>
        <taxon>Agaricomycetes</taxon>
        <taxon>Agaricomycetidae</taxon>
        <taxon>Boletales</taxon>
        <taxon>Sclerodermatineae</taxon>
        <taxon>Sclerodermataceae</taxon>
        <taxon>Scleroderma</taxon>
    </lineage>
</organism>
<dbReference type="HOGENOM" id="CLU_019279_2_0_1"/>
<dbReference type="OrthoDB" id="3203292at2759"/>
<evidence type="ECO:0000256" key="1">
    <source>
        <dbReference type="ARBA" id="ARBA00012513"/>
    </source>
</evidence>
<dbReference type="InterPro" id="IPR050235">
    <property type="entry name" value="CK1_Ser-Thr_kinase"/>
</dbReference>
<dbReference type="Pfam" id="PF00069">
    <property type="entry name" value="Pkinase"/>
    <property type="match status" value="1"/>
</dbReference>
<accession>A0A0C3DGN1</accession>
<feature type="domain" description="Protein kinase" evidence="2">
    <location>
        <begin position="1"/>
        <end position="151"/>
    </location>
</feature>
<dbReference type="AlphaFoldDB" id="A0A0C3DGN1"/>
<reference evidence="4" key="2">
    <citation type="submission" date="2015-01" db="EMBL/GenBank/DDBJ databases">
        <title>Evolutionary Origins and Diversification of the Mycorrhizal Mutualists.</title>
        <authorList>
            <consortium name="DOE Joint Genome Institute"/>
            <consortium name="Mycorrhizal Genomics Consortium"/>
            <person name="Kohler A."/>
            <person name="Kuo A."/>
            <person name="Nagy L.G."/>
            <person name="Floudas D."/>
            <person name="Copeland A."/>
            <person name="Barry K.W."/>
            <person name="Cichocki N."/>
            <person name="Veneault-Fourrey C."/>
            <person name="LaButti K."/>
            <person name="Lindquist E.A."/>
            <person name="Lipzen A."/>
            <person name="Lundell T."/>
            <person name="Morin E."/>
            <person name="Murat C."/>
            <person name="Riley R."/>
            <person name="Ohm R."/>
            <person name="Sun H."/>
            <person name="Tunlid A."/>
            <person name="Henrissat B."/>
            <person name="Grigoriev I.V."/>
            <person name="Hibbett D.S."/>
            <person name="Martin F."/>
        </authorList>
    </citation>
    <scope>NUCLEOTIDE SEQUENCE [LARGE SCALE GENOMIC DNA]</scope>
    <source>
        <strain evidence="4">Foug A</strain>
    </source>
</reference>
<dbReference type="PROSITE" id="PS00108">
    <property type="entry name" value="PROTEIN_KINASE_ST"/>
    <property type="match status" value="1"/>
</dbReference>
<name>A0A0C3DGN1_9AGAM</name>
<evidence type="ECO:0000313" key="4">
    <source>
        <dbReference type="Proteomes" id="UP000053989"/>
    </source>
</evidence>
<evidence type="ECO:0000313" key="3">
    <source>
        <dbReference type="EMBL" id="KIM55241.1"/>
    </source>
</evidence>